<feature type="region of interest" description="Disordered" evidence="1">
    <location>
        <begin position="1"/>
        <end position="38"/>
    </location>
</feature>
<feature type="compositionally biased region" description="Basic residues" evidence="1">
    <location>
        <begin position="29"/>
        <end position="38"/>
    </location>
</feature>
<reference evidence="2 3" key="1">
    <citation type="submission" date="2018-01" db="EMBL/GenBank/DDBJ databases">
        <title>Draft genome sequence of Jiangella sp. GTF31.</title>
        <authorList>
            <person name="Sahin N."/>
            <person name="Ay H."/>
            <person name="Saygin H."/>
        </authorList>
    </citation>
    <scope>NUCLEOTIDE SEQUENCE [LARGE SCALE GENOMIC DNA]</scope>
    <source>
        <strain evidence="2 3">GTF31</strain>
    </source>
</reference>
<comment type="caution">
    <text evidence="2">The sequence shown here is derived from an EMBL/GenBank/DDBJ whole genome shotgun (WGS) entry which is preliminary data.</text>
</comment>
<organism evidence="2 3">
    <name type="scientific">Jiangella anatolica</name>
    <dbReference type="NCBI Taxonomy" id="2670374"/>
    <lineage>
        <taxon>Bacteria</taxon>
        <taxon>Bacillati</taxon>
        <taxon>Actinomycetota</taxon>
        <taxon>Actinomycetes</taxon>
        <taxon>Jiangellales</taxon>
        <taxon>Jiangellaceae</taxon>
        <taxon>Jiangella</taxon>
    </lineage>
</organism>
<sequence length="85" mass="9166">MTEVSARCPAGDLSPAGPSAKTAEMTTTHVHRWTTKSRHRTSEGTVVYDGCTCGRLRIRRATTLRAEETLAVTPVRTGGLHAPHP</sequence>
<proteinExistence type="predicted"/>
<dbReference type="EMBL" id="POTW01000013">
    <property type="protein sequence ID" value="PZF84746.1"/>
    <property type="molecule type" value="Genomic_DNA"/>
</dbReference>
<evidence type="ECO:0000313" key="3">
    <source>
        <dbReference type="Proteomes" id="UP000248764"/>
    </source>
</evidence>
<gene>
    <name evidence="2" type="ORF">C1I92_07730</name>
</gene>
<dbReference type="Proteomes" id="UP000248764">
    <property type="component" value="Unassembled WGS sequence"/>
</dbReference>
<evidence type="ECO:0000256" key="1">
    <source>
        <dbReference type="SAM" id="MobiDB-lite"/>
    </source>
</evidence>
<evidence type="ECO:0000313" key="2">
    <source>
        <dbReference type="EMBL" id="PZF84746.1"/>
    </source>
</evidence>
<keyword evidence="3" id="KW-1185">Reference proteome</keyword>
<name>A0A2W2CGH3_9ACTN</name>
<dbReference type="AlphaFoldDB" id="A0A2W2CGH3"/>
<accession>A0A2W2CGH3</accession>
<protein>
    <submittedName>
        <fullName evidence="2">Uncharacterized protein</fullName>
    </submittedName>
</protein>